<feature type="compositionally biased region" description="Polar residues" evidence="1">
    <location>
        <begin position="540"/>
        <end position="550"/>
    </location>
</feature>
<sequence length="712" mass="80582">MANSETILAVVALIVSAIALSVTLLQTLLTLLQVLQQYLSSALGYSHLNDKVMGKWAEYKSRRFSWRELRFKVQFDTPVIFVCPPDNKDGPIRGAKISFVDGSQESFNQTGVNLETSLLKGPDGKRLKETIQTTDNERASWLTLLYAFQRMEITSRLWQQEQYKQLGPPSPSTEQDRLPDGPPSLQESHTFVVALQRKQMIWDTMPASVSKPYATTTICHLIEMMAALGVYWKEFDRQRSRFSAEGNGFVAVGERISDLGLMFSFQIYGKCHFDENRVIPVDYIKEFCFGFAPTIYRETLDQRRLRLDSNDLESLSTLQLASRREIADTLAAIGCNNNTVQCFLDENSKTTHLFPVSFEILGMLGQTLHINNTYFTYIPNPTSDRWDGRSLSLTRIMEAYKELSHVQLPRAPRNKVIHSRILHHVEDILSHQASQNIAKRLFLLQALHAALDDADQILTAKTNVAHQMDNGKLGSSSVSQDSKCAAAAEIEHAPEPGQQGQRRQIVQDVLRSHLQEVLRLLNEPDDKHSDPQTLPVAGTSLPSRTDSTVGSAPPSFRDIDKEGPEYREYKYMEVYFRMIRENVVPLATYSTYRRDSVHHPADIIGTHPELQKEALRELERLSTSPTCEKVPEENEGADESEHVPQGCSDATIEEGLQARPASLADQPVSHDDIWCTLVFRMICWLMLHNFNRQDVQVSKGELLGSRMPVYIS</sequence>
<comment type="caution">
    <text evidence="3">The sequence shown here is derived from an EMBL/GenBank/DDBJ whole genome shotgun (WGS) entry which is preliminary data.</text>
</comment>
<dbReference type="EMBL" id="AZNF01000029">
    <property type="protein sequence ID" value="KID59389.1"/>
    <property type="molecule type" value="Genomic_DNA"/>
</dbReference>
<feature type="transmembrane region" description="Helical" evidence="2">
    <location>
        <begin position="7"/>
        <end position="32"/>
    </location>
</feature>
<organism evidence="3 4">
    <name type="scientific">Metarhizium anisopliae (strain ARSEF 549)</name>
    <dbReference type="NCBI Taxonomy" id="3151832"/>
    <lineage>
        <taxon>Eukaryota</taxon>
        <taxon>Fungi</taxon>
        <taxon>Dikarya</taxon>
        <taxon>Ascomycota</taxon>
        <taxon>Pezizomycotina</taxon>
        <taxon>Sordariomycetes</taxon>
        <taxon>Hypocreomycetidae</taxon>
        <taxon>Hypocreales</taxon>
        <taxon>Clavicipitaceae</taxon>
        <taxon>Metarhizium</taxon>
    </lineage>
</organism>
<name>A0A0B4FT27_METAF</name>
<gene>
    <name evidence="3" type="ORF">MAN_10694</name>
</gene>
<keyword evidence="2" id="KW-1133">Transmembrane helix</keyword>
<protein>
    <submittedName>
        <fullName evidence="3">Modin</fullName>
    </submittedName>
</protein>
<keyword evidence="4" id="KW-1185">Reference proteome</keyword>
<keyword evidence="2" id="KW-0812">Transmembrane</keyword>
<evidence type="ECO:0000313" key="4">
    <source>
        <dbReference type="Proteomes" id="UP000031186"/>
    </source>
</evidence>
<feature type="compositionally biased region" description="Basic and acidic residues" evidence="1">
    <location>
        <begin position="521"/>
        <end position="530"/>
    </location>
</feature>
<dbReference type="Proteomes" id="UP000031186">
    <property type="component" value="Unassembled WGS sequence"/>
</dbReference>
<proteinExistence type="predicted"/>
<evidence type="ECO:0000313" key="3">
    <source>
        <dbReference type="EMBL" id="KID59389.1"/>
    </source>
</evidence>
<feature type="non-terminal residue" evidence="3">
    <location>
        <position position="1"/>
    </location>
</feature>
<keyword evidence="2" id="KW-0472">Membrane</keyword>
<accession>A0A0B4FT27</accession>
<dbReference type="AlphaFoldDB" id="A0A0B4FT27"/>
<reference evidence="3 4" key="1">
    <citation type="journal article" date="2014" name="Proc. Natl. Acad. Sci. U.S.A.">
        <title>Trajectory and genomic determinants of fungal-pathogen speciation and host adaptation.</title>
        <authorList>
            <person name="Hu X."/>
            <person name="Xiao G."/>
            <person name="Zheng P."/>
            <person name="Shang Y."/>
            <person name="Su Y."/>
            <person name="Zhang X."/>
            <person name="Liu X."/>
            <person name="Zhan S."/>
            <person name="St Leger R.J."/>
            <person name="Wang C."/>
        </authorList>
    </citation>
    <scope>NUCLEOTIDE SEQUENCE [LARGE SCALE GENOMIC DNA]</scope>
    <source>
        <strain evidence="3 4">ARSEF 549</strain>
    </source>
</reference>
<dbReference type="HOGENOM" id="CLU_009106_2_0_1"/>
<feature type="region of interest" description="Disordered" evidence="1">
    <location>
        <begin position="164"/>
        <end position="183"/>
    </location>
</feature>
<evidence type="ECO:0000256" key="2">
    <source>
        <dbReference type="SAM" id="Phobius"/>
    </source>
</evidence>
<feature type="region of interest" description="Disordered" evidence="1">
    <location>
        <begin position="521"/>
        <end position="561"/>
    </location>
</feature>
<dbReference type="VEuPathDB" id="FungiDB:MAN_10694"/>
<feature type="region of interest" description="Disordered" evidence="1">
    <location>
        <begin position="621"/>
        <end position="645"/>
    </location>
</feature>
<evidence type="ECO:0000256" key="1">
    <source>
        <dbReference type="SAM" id="MobiDB-lite"/>
    </source>
</evidence>